<keyword evidence="1" id="KW-1133">Transmembrane helix</keyword>
<dbReference type="Proteomes" id="UP000035681">
    <property type="component" value="Unplaced"/>
</dbReference>
<keyword evidence="1" id="KW-0812">Transmembrane</keyword>
<evidence type="ECO:0000313" key="3">
    <source>
        <dbReference type="WBParaSite" id="mrna-28"/>
    </source>
</evidence>
<sequence>MHTKTLLLINIINIDSKFNLTNTTTIVDFLTPSEEELYKQLQDAKICLMGWLVMFIWVTIICFATKDFWLGNQCLEDDKIEENQNNLYKDNI</sequence>
<keyword evidence="1" id="KW-0472">Membrane</keyword>
<dbReference type="WBParaSite" id="mrna-28">
    <property type="protein sequence ID" value="mrna-28"/>
    <property type="gene ID" value="nbisL1-mrna-28"/>
</dbReference>
<dbReference type="WBParaSite" id="SSTP_0000273550.1">
    <property type="protein sequence ID" value="SSTP_0000273550.1"/>
    <property type="gene ID" value="SSTP_0000273550"/>
</dbReference>
<feature type="transmembrane region" description="Helical" evidence="1">
    <location>
        <begin position="46"/>
        <end position="66"/>
    </location>
</feature>
<evidence type="ECO:0000313" key="2">
    <source>
        <dbReference type="Proteomes" id="UP000035681"/>
    </source>
</evidence>
<accession>A0A0K0DZS4</accession>
<name>A0A0K0DZS4_STRER</name>
<evidence type="ECO:0000313" key="4">
    <source>
        <dbReference type="WBParaSite" id="SSTP_0000273550.1"/>
    </source>
</evidence>
<organism evidence="4">
    <name type="scientific">Strongyloides stercoralis</name>
    <name type="common">Threadworm</name>
    <dbReference type="NCBI Taxonomy" id="6248"/>
    <lineage>
        <taxon>Eukaryota</taxon>
        <taxon>Metazoa</taxon>
        <taxon>Ecdysozoa</taxon>
        <taxon>Nematoda</taxon>
        <taxon>Chromadorea</taxon>
        <taxon>Rhabditida</taxon>
        <taxon>Tylenchina</taxon>
        <taxon>Panagrolaimomorpha</taxon>
        <taxon>Strongyloidoidea</taxon>
        <taxon>Strongyloididae</taxon>
        <taxon>Strongyloides</taxon>
    </lineage>
</organism>
<evidence type="ECO:0000256" key="1">
    <source>
        <dbReference type="SAM" id="Phobius"/>
    </source>
</evidence>
<keyword evidence="2" id="KW-1185">Reference proteome</keyword>
<dbReference type="AlphaFoldDB" id="A0A0K0DZS4"/>
<reference evidence="4" key="1">
    <citation type="submission" date="2015-08" db="UniProtKB">
        <authorList>
            <consortium name="WormBaseParasite"/>
        </authorList>
    </citation>
    <scope>IDENTIFICATION</scope>
</reference>
<proteinExistence type="predicted"/>
<protein>
    <submittedName>
        <fullName evidence="3 4">Uncharacterized protein</fullName>
    </submittedName>
</protein>